<keyword evidence="2" id="KW-1185">Reference proteome</keyword>
<dbReference type="PANTHER" id="PTHR35368">
    <property type="entry name" value="HYDROPEROXIDE REDUCTASE"/>
    <property type="match status" value="1"/>
</dbReference>
<organism evidence="1 2">
    <name type="scientific">Alsobacter ponti</name>
    <dbReference type="NCBI Taxonomy" id="2962936"/>
    <lineage>
        <taxon>Bacteria</taxon>
        <taxon>Pseudomonadati</taxon>
        <taxon>Pseudomonadota</taxon>
        <taxon>Alphaproteobacteria</taxon>
        <taxon>Hyphomicrobiales</taxon>
        <taxon>Alsobacteraceae</taxon>
        <taxon>Alsobacter</taxon>
    </lineage>
</organism>
<dbReference type="SUPFAM" id="SSF82784">
    <property type="entry name" value="OsmC-like"/>
    <property type="match status" value="1"/>
</dbReference>
<dbReference type="InterPro" id="IPR015946">
    <property type="entry name" value="KH_dom-like_a/b"/>
</dbReference>
<dbReference type="Gene3D" id="3.30.300.20">
    <property type="match status" value="1"/>
</dbReference>
<dbReference type="Pfam" id="PF02566">
    <property type="entry name" value="OsmC"/>
    <property type="match status" value="1"/>
</dbReference>
<comment type="caution">
    <text evidence="1">The sequence shown here is derived from an EMBL/GenBank/DDBJ whole genome shotgun (WGS) entry which is preliminary data.</text>
</comment>
<name>A0ABT1L969_9HYPH</name>
<gene>
    <name evidence="1" type="ORF">NK718_05755</name>
</gene>
<dbReference type="RefSeq" id="WP_254739503.1">
    <property type="nucleotide sequence ID" value="NZ_JANCLU010000004.1"/>
</dbReference>
<dbReference type="EMBL" id="JANCLU010000004">
    <property type="protein sequence ID" value="MCP8938014.1"/>
    <property type="molecule type" value="Genomic_DNA"/>
</dbReference>
<dbReference type="InterPro" id="IPR052924">
    <property type="entry name" value="OsmC/Ohr_hydroprdx_reductase"/>
</dbReference>
<dbReference type="Proteomes" id="UP001205890">
    <property type="component" value="Unassembled WGS sequence"/>
</dbReference>
<dbReference type="InterPro" id="IPR003718">
    <property type="entry name" value="OsmC/Ohr_fam"/>
</dbReference>
<dbReference type="PANTHER" id="PTHR35368:SF1">
    <property type="entry name" value="HYDROPEROXIDE REDUCTASE"/>
    <property type="match status" value="1"/>
</dbReference>
<evidence type="ECO:0000313" key="1">
    <source>
        <dbReference type="EMBL" id="MCP8938014.1"/>
    </source>
</evidence>
<evidence type="ECO:0000313" key="2">
    <source>
        <dbReference type="Proteomes" id="UP001205890"/>
    </source>
</evidence>
<proteinExistence type="predicted"/>
<reference evidence="1 2" key="1">
    <citation type="submission" date="2022-07" db="EMBL/GenBank/DDBJ databases">
        <authorList>
            <person name="Li W.-J."/>
            <person name="Deng Q.-Q."/>
        </authorList>
    </citation>
    <scope>NUCLEOTIDE SEQUENCE [LARGE SCALE GENOMIC DNA]</scope>
    <source>
        <strain evidence="1 2">SYSU M60028</strain>
    </source>
</reference>
<protein>
    <submittedName>
        <fullName evidence="1">OsmC family protein</fullName>
    </submittedName>
</protein>
<accession>A0ABT1L969</accession>
<sequence length="161" mass="17594">MTERGVLPVDPALLTPVTMRVSADGRGYAHSVVRVRGHAVQIDEPPERGGGDLGPAPTEMFLCSLAGVTNVILRRLGARDGVAIRHVGVELEAVLDRRGVWLAEPVDLPWIEVRLRVAVDSDADDARLAVWREDLPRFSPLHTLLRQAGTRIVETWTRAGA</sequence>
<dbReference type="InterPro" id="IPR036102">
    <property type="entry name" value="OsmC/Ohrsf"/>
</dbReference>